<dbReference type="RefSeq" id="XP_020037209.1">
    <property type="nucleotide sequence ID" value="XM_020181620.1"/>
</dbReference>
<dbReference type="PANTHER" id="PTHR12307:SF20">
    <property type="entry name" value="PROTEIN PHOSPHATASE 1 REGULATORY SUBUNIT 3E"/>
    <property type="match status" value="1"/>
</dbReference>
<dbReference type="GO" id="GO:2001069">
    <property type="term" value="F:glycogen binding"/>
    <property type="evidence" value="ECO:0007669"/>
    <property type="project" value="TreeGrafter"/>
</dbReference>
<name>A0A8B7W0K5_CASCN</name>
<feature type="compositionally biased region" description="Basic residues" evidence="1">
    <location>
        <begin position="51"/>
        <end position="65"/>
    </location>
</feature>
<accession>A0A8B7W0K5</accession>
<protein>
    <submittedName>
        <fullName evidence="2">Protein phosphatase 1 regulatory subunit 3E isoform X2</fullName>
    </submittedName>
</protein>
<sequence>MSRERPPRTDIPRNLSFIAALTERAYYRSQRPSLEEEPEEEPGEGGTRLGARSRAHGPSRGRRARSAPAGGGGVRAPRSRSPDTRKRVRFADALGLELAAVRRFRPGELPRVPRHVQVQLQRDALRHFAPCQPRARSLQGWRPYFLFSKSMVDPPSSLRLLLDHLLKGQVREKKQFLMLQMNKKLPGKTIVPDCAVSSHPPNLLNWLGEGKAPRAPRFVCSFQELAAVSCASVPALQDQQGTTLPAC</sequence>
<evidence type="ECO:0000313" key="2">
    <source>
        <dbReference type="RefSeq" id="XP_020037209.1"/>
    </source>
</evidence>
<dbReference type="PANTHER" id="PTHR12307">
    <property type="entry name" value="PROTEIN PHOSPHATASE 1 REGULATORY SUBUNIT"/>
    <property type="match status" value="1"/>
</dbReference>
<dbReference type="GO" id="GO:0005979">
    <property type="term" value="P:regulation of glycogen biosynthetic process"/>
    <property type="evidence" value="ECO:0007669"/>
    <property type="project" value="TreeGrafter"/>
</dbReference>
<proteinExistence type="predicted"/>
<reference evidence="2" key="1">
    <citation type="submission" date="2025-08" db="UniProtKB">
        <authorList>
            <consortium name="RefSeq"/>
        </authorList>
    </citation>
    <scope>IDENTIFICATION</scope>
    <source>
        <tissue evidence="2">Leukocyte</tissue>
    </source>
</reference>
<dbReference type="GO" id="GO:0008157">
    <property type="term" value="F:protein phosphatase 1 binding"/>
    <property type="evidence" value="ECO:0007669"/>
    <property type="project" value="TreeGrafter"/>
</dbReference>
<organism evidence="2">
    <name type="scientific">Castor canadensis</name>
    <name type="common">American beaver</name>
    <dbReference type="NCBI Taxonomy" id="51338"/>
    <lineage>
        <taxon>Eukaryota</taxon>
        <taxon>Metazoa</taxon>
        <taxon>Chordata</taxon>
        <taxon>Craniata</taxon>
        <taxon>Vertebrata</taxon>
        <taxon>Euteleostomi</taxon>
        <taxon>Mammalia</taxon>
        <taxon>Eutheria</taxon>
        <taxon>Euarchontoglires</taxon>
        <taxon>Glires</taxon>
        <taxon>Rodentia</taxon>
        <taxon>Castorimorpha</taxon>
        <taxon>Castoridae</taxon>
        <taxon>Castor</taxon>
    </lineage>
</organism>
<dbReference type="AlphaFoldDB" id="A0A8B7W0K5"/>
<dbReference type="InterPro" id="IPR050782">
    <property type="entry name" value="PP1_regulatory_subunit_3"/>
</dbReference>
<dbReference type="CTD" id="90673"/>
<gene>
    <name evidence="2" type="primary">Ppp1r3e</name>
</gene>
<dbReference type="GO" id="GO:0000164">
    <property type="term" value="C:protein phosphatase type 1 complex"/>
    <property type="evidence" value="ECO:0007669"/>
    <property type="project" value="TreeGrafter"/>
</dbReference>
<evidence type="ECO:0000256" key="1">
    <source>
        <dbReference type="SAM" id="MobiDB-lite"/>
    </source>
</evidence>
<feature type="region of interest" description="Disordered" evidence="1">
    <location>
        <begin position="28"/>
        <end position="87"/>
    </location>
</feature>
<dbReference type="OrthoDB" id="1881at2759"/>